<organism evidence="2 3">
    <name type="scientific">Mycolicibacterium komossense</name>
    <dbReference type="NCBI Taxonomy" id="1779"/>
    <lineage>
        <taxon>Bacteria</taxon>
        <taxon>Bacillati</taxon>
        <taxon>Actinomycetota</taxon>
        <taxon>Actinomycetes</taxon>
        <taxon>Mycobacteriales</taxon>
        <taxon>Mycobacteriaceae</taxon>
        <taxon>Mycolicibacterium</taxon>
    </lineage>
</organism>
<dbReference type="EMBL" id="JACKTY010000049">
    <property type="protein sequence ID" value="MCV7230393.1"/>
    <property type="molecule type" value="Genomic_DNA"/>
</dbReference>
<evidence type="ECO:0000313" key="3">
    <source>
        <dbReference type="Proteomes" id="UP001526201"/>
    </source>
</evidence>
<evidence type="ECO:0000256" key="1">
    <source>
        <dbReference type="SAM" id="MobiDB-lite"/>
    </source>
</evidence>
<dbReference type="Proteomes" id="UP001526201">
    <property type="component" value="Unassembled WGS sequence"/>
</dbReference>
<feature type="region of interest" description="Disordered" evidence="1">
    <location>
        <begin position="275"/>
        <end position="298"/>
    </location>
</feature>
<name>A0ABT3CLI0_9MYCO</name>
<protein>
    <submittedName>
        <fullName evidence="2">Uncharacterized protein</fullName>
    </submittedName>
</protein>
<comment type="caution">
    <text evidence="2">The sequence shown here is derived from an EMBL/GenBank/DDBJ whole genome shotgun (WGS) entry which is preliminary data.</text>
</comment>
<gene>
    <name evidence="2" type="ORF">H7J73_30730</name>
</gene>
<evidence type="ECO:0000313" key="2">
    <source>
        <dbReference type="EMBL" id="MCV7230393.1"/>
    </source>
</evidence>
<proteinExistence type="predicted"/>
<keyword evidence="3" id="KW-1185">Reference proteome</keyword>
<feature type="compositionally biased region" description="Basic and acidic residues" evidence="1">
    <location>
        <begin position="279"/>
        <end position="288"/>
    </location>
</feature>
<accession>A0ABT3CLI0</accession>
<reference evidence="2 3" key="1">
    <citation type="journal article" date="2022" name="BMC Genomics">
        <title>Comparative genome analysis of mycobacteria focusing on tRNA and non-coding RNA.</title>
        <authorList>
            <person name="Behra P.R.K."/>
            <person name="Pettersson B.M.F."/>
            <person name="Ramesh M."/>
            <person name="Das S."/>
            <person name="Dasgupta S."/>
            <person name="Kirsebom L.A."/>
        </authorList>
    </citation>
    <scope>NUCLEOTIDE SEQUENCE [LARGE SCALE GENOMIC DNA]</scope>
    <source>
        <strain evidence="2 3">DSM 44078</strain>
    </source>
</reference>
<sequence length="489" mass="54054">MIDLMETPAHERRQVEDYLRSESGDDFEIEHVEKLTSEYVLGQQYDVWDAHTSDGRWWLITNPLNLYSQDQIKSMDIALSFHIGLMSRMMASRPHPAARQGAWVLEVTRRLDVAAQSLERAKEVEDFQSVGMRLRETLLSLAAKLAGLGYQTDAGAADLQQGNFKAWASVCAEAVAAGSSAQHLRGLLKALSEKTWNYVAWLTHARSAGRPDAQIALSAVSQTIEAFIVAVNRHRLGAPQRCSVCASYQLRAEHVSDGAWMKVCEACGWETTAETAPSVDDHDLTGEDREAEEAGEQPALEGECVEPQDFGIYMSPNQARAVLEQASSRAADKSVQEDWANPFAFFFPEDASLADVHRIAYTTFIHDPAGGAELAYSCAEAACVNPAHAQEIPLPDETRWMCGIVEKVTCRPGQLEVHISTYGNGSWRVFVDHMMLDRYGLGDASSLTERVVFFTQPDDHGQVRLLPVQRRTDYAGGSPVVGWLDPPSL</sequence>
<dbReference type="RefSeq" id="WP_264071648.1">
    <property type="nucleotide sequence ID" value="NZ_JACKTY010000049.1"/>
</dbReference>